<dbReference type="Proteomes" id="UP000435877">
    <property type="component" value="Unassembled WGS sequence"/>
</dbReference>
<dbReference type="PANTHER" id="PTHR24320:SF148">
    <property type="entry name" value="NAD(P)-BINDING ROSSMANN-FOLD SUPERFAMILY PROTEIN"/>
    <property type="match status" value="1"/>
</dbReference>
<evidence type="ECO:0000313" key="7">
    <source>
        <dbReference type="Proteomes" id="UP000439591"/>
    </source>
</evidence>
<dbReference type="Pfam" id="PF00106">
    <property type="entry name" value="adh_short"/>
    <property type="match status" value="1"/>
</dbReference>
<evidence type="ECO:0000256" key="3">
    <source>
        <dbReference type="RuleBase" id="RU000363"/>
    </source>
</evidence>
<evidence type="ECO:0000256" key="1">
    <source>
        <dbReference type="ARBA" id="ARBA00006484"/>
    </source>
</evidence>
<protein>
    <submittedName>
        <fullName evidence="4">Oxidoreductase UcpA</fullName>
        <ecNumber evidence="4">1.-.-.-</ecNumber>
    </submittedName>
</protein>
<dbReference type="PRINTS" id="PR00080">
    <property type="entry name" value="SDRFAMILY"/>
</dbReference>
<evidence type="ECO:0000313" key="4">
    <source>
        <dbReference type="EMBL" id="CAA0089975.1"/>
    </source>
</evidence>
<dbReference type="PANTHER" id="PTHR24320">
    <property type="entry name" value="RETINOL DEHYDROGENASE"/>
    <property type="match status" value="1"/>
</dbReference>
<dbReference type="OrthoDB" id="109589at2"/>
<name>A0A5S9NLS2_9GAMM</name>
<comment type="similarity">
    <text evidence="1 3">Belongs to the short-chain dehydrogenases/reductases (SDR) family.</text>
</comment>
<dbReference type="EMBL" id="CACSIK010000001">
    <property type="protein sequence ID" value="CAA0089975.1"/>
    <property type="molecule type" value="Genomic_DNA"/>
</dbReference>
<dbReference type="Proteomes" id="UP000439591">
    <property type="component" value="Unassembled WGS sequence"/>
</dbReference>
<dbReference type="InterPro" id="IPR002347">
    <property type="entry name" value="SDR_fam"/>
</dbReference>
<accession>A0A5S9NLS2</accession>
<dbReference type="Gene3D" id="3.40.50.720">
    <property type="entry name" value="NAD(P)-binding Rossmann-like Domain"/>
    <property type="match status" value="1"/>
</dbReference>
<organism evidence="4 6">
    <name type="scientific">Zhongshania aliphaticivorans</name>
    <dbReference type="NCBI Taxonomy" id="1470434"/>
    <lineage>
        <taxon>Bacteria</taxon>
        <taxon>Pseudomonadati</taxon>
        <taxon>Pseudomonadota</taxon>
        <taxon>Gammaproteobacteria</taxon>
        <taxon>Cellvibrionales</taxon>
        <taxon>Spongiibacteraceae</taxon>
        <taxon>Zhongshania</taxon>
    </lineage>
</organism>
<gene>
    <name evidence="4" type="primary">ucpA_1</name>
    <name evidence="4" type="ORF">IHBHHGIJ_01904</name>
    <name evidence="5" type="ORF">KFEGEMFD_01506</name>
</gene>
<reference evidence="6 7" key="1">
    <citation type="submission" date="2019-11" db="EMBL/GenBank/DDBJ databases">
        <authorList>
            <person name="Holert J."/>
        </authorList>
    </citation>
    <scope>NUCLEOTIDE SEQUENCE [LARGE SCALE GENOMIC DNA]</scope>
    <source>
        <strain evidence="5">BC3_2A</strain>
        <strain evidence="4">SB11_1A</strain>
    </source>
</reference>
<evidence type="ECO:0000313" key="6">
    <source>
        <dbReference type="Proteomes" id="UP000435877"/>
    </source>
</evidence>
<keyword evidence="6" id="KW-1185">Reference proteome</keyword>
<dbReference type="EMBL" id="CACSIM010000002">
    <property type="protein sequence ID" value="CAA0097154.1"/>
    <property type="molecule type" value="Genomic_DNA"/>
</dbReference>
<dbReference type="EC" id="1.-.-.-" evidence="4"/>
<dbReference type="PRINTS" id="PR00081">
    <property type="entry name" value="GDHRDH"/>
</dbReference>
<dbReference type="AlphaFoldDB" id="A0A5S9NLS2"/>
<evidence type="ECO:0000313" key="5">
    <source>
        <dbReference type="EMBL" id="CAA0097154.1"/>
    </source>
</evidence>
<dbReference type="GO" id="GO:0016491">
    <property type="term" value="F:oxidoreductase activity"/>
    <property type="evidence" value="ECO:0007669"/>
    <property type="project" value="UniProtKB-KW"/>
</dbReference>
<dbReference type="RefSeq" id="WP_159268510.1">
    <property type="nucleotide sequence ID" value="NZ_CACSIK010000001.1"/>
</dbReference>
<proteinExistence type="inferred from homology"/>
<sequence>MGKTILITGATDGIGLETAKALVTQGHRILLHGRSEQKLNEVQSMLSQYDKGVVVESYLADLSDLAAVEAFAKKIIEGHSKLDVLINNAGVFKLAKPMTSDKLDTRFAVNTIAPYLLAQRLLPLFSADGRIINLSSAAQASVDLRAMTGERELDDDFTAYAQSKLAITMWSFYLAGVLKASGPAVIAVNPGSMLASKMVKEGFGVSGKDLSIGVEVLCRAALAEEFAAASGKYFDNDAGQFSLPHSDALDSNKVEGLVSCIEAVLLRVLG</sequence>
<keyword evidence="2 4" id="KW-0560">Oxidoreductase</keyword>
<evidence type="ECO:0000256" key="2">
    <source>
        <dbReference type="ARBA" id="ARBA00023002"/>
    </source>
</evidence>
<dbReference type="InterPro" id="IPR036291">
    <property type="entry name" value="NAD(P)-bd_dom_sf"/>
</dbReference>
<dbReference type="SUPFAM" id="SSF51735">
    <property type="entry name" value="NAD(P)-binding Rossmann-fold domains"/>
    <property type="match status" value="1"/>
</dbReference>